<keyword evidence="2" id="KW-1185">Reference proteome</keyword>
<protein>
    <submittedName>
        <fullName evidence="1">Uncharacterized protein</fullName>
    </submittedName>
</protein>
<gene>
    <name evidence="1" type="ORF">SAMN02746065_10278</name>
</gene>
<proteinExistence type="predicted"/>
<dbReference type="AlphaFoldDB" id="A0A1W1Z4N3"/>
<dbReference type="EMBL" id="FWXY01000002">
    <property type="protein sequence ID" value="SMC43430.1"/>
    <property type="molecule type" value="Genomic_DNA"/>
</dbReference>
<reference evidence="1 2" key="1">
    <citation type="submission" date="2017-04" db="EMBL/GenBank/DDBJ databases">
        <authorList>
            <person name="Afonso C.L."/>
            <person name="Miller P.J."/>
            <person name="Scott M.A."/>
            <person name="Spackman E."/>
            <person name="Goraichik I."/>
            <person name="Dimitrov K.M."/>
            <person name="Suarez D.L."/>
            <person name="Swayne D.E."/>
        </authorList>
    </citation>
    <scope>NUCLEOTIDE SEQUENCE [LARGE SCALE GENOMIC DNA]</scope>
    <source>
        <strain evidence="1 2">DSM 3385</strain>
    </source>
</reference>
<accession>A0A1W1Z4N3</accession>
<sequence length="52" mass="5949">MEQNRFVQSYKDDSQAENSMVLFPPDHSLWMIFRMNLGTSKGCNFVAGSIYG</sequence>
<dbReference type="Proteomes" id="UP000192418">
    <property type="component" value="Unassembled WGS sequence"/>
</dbReference>
<organism evidence="1 2">
    <name type="scientific">Desulfocicer vacuolatum DSM 3385</name>
    <dbReference type="NCBI Taxonomy" id="1121400"/>
    <lineage>
        <taxon>Bacteria</taxon>
        <taxon>Pseudomonadati</taxon>
        <taxon>Thermodesulfobacteriota</taxon>
        <taxon>Desulfobacteria</taxon>
        <taxon>Desulfobacterales</taxon>
        <taxon>Desulfobacteraceae</taxon>
        <taxon>Desulfocicer</taxon>
    </lineage>
</organism>
<name>A0A1W1Z4N3_9BACT</name>
<evidence type="ECO:0000313" key="2">
    <source>
        <dbReference type="Proteomes" id="UP000192418"/>
    </source>
</evidence>
<evidence type="ECO:0000313" key="1">
    <source>
        <dbReference type="EMBL" id="SMC43430.1"/>
    </source>
</evidence>